<name>A0A8X6Y1E1_9ARAC</name>
<dbReference type="FunFam" id="3.40.50.300:FF:001329">
    <property type="entry name" value="Small GTP-binding protein, putative"/>
    <property type="match status" value="1"/>
</dbReference>
<dbReference type="CDD" id="cd00154">
    <property type="entry name" value="Rab"/>
    <property type="match status" value="1"/>
</dbReference>
<dbReference type="GO" id="GO:0003924">
    <property type="term" value="F:GTPase activity"/>
    <property type="evidence" value="ECO:0007669"/>
    <property type="project" value="InterPro"/>
</dbReference>
<dbReference type="Gene3D" id="3.40.50.300">
    <property type="entry name" value="P-loop containing nucleotide triphosphate hydrolases"/>
    <property type="match status" value="1"/>
</dbReference>
<keyword evidence="2" id="KW-0342">GTP-binding</keyword>
<dbReference type="SMART" id="SM00174">
    <property type="entry name" value="RHO"/>
    <property type="match status" value="1"/>
</dbReference>
<dbReference type="NCBIfam" id="TIGR00231">
    <property type="entry name" value="small_GTP"/>
    <property type="match status" value="1"/>
</dbReference>
<dbReference type="PROSITE" id="PS51419">
    <property type="entry name" value="RAB"/>
    <property type="match status" value="1"/>
</dbReference>
<proteinExistence type="predicted"/>
<keyword evidence="4" id="KW-1185">Reference proteome</keyword>
<dbReference type="SMART" id="SM00173">
    <property type="entry name" value="RAS"/>
    <property type="match status" value="1"/>
</dbReference>
<dbReference type="GO" id="GO:0005525">
    <property type="term" value="F:GTP binding"/>
    <property type="evidence" value="ECO:0007669"/>
    <property type="project" value="UniProtKB-KW"/>
</dbReference>
<gene>
    <name evidence="3" type="primary">RABD2C</name>
    <name evidence="3" type="ORF">TNIN_29321</name>
</gene>
<comment type="caution">
    <text evidence="3">The sequence shown here is derived from an EMBL/GenBank/DDBJ whole genome shotgun (WGS) entry which is preliminary data.</text>
</comment>
<evidence type="ECO:0000313" key="3">
    <source>
        <dbReference type="EMBL" id="GFY63893.1"/>
    </source>
</evidence>
<dbReference type="InterPro" id="IPR050227">
    <property type="entry name" value="Rab"/>
</dbReference>
<dbReference type="InterPro" id="IPR027417">
    <property type="entry name" value="P-loop_NTPase"/>
</dbReference>
<dbReference type="EMBL" id="BMAV01014973">
    <property type="protein sequence ID" value="GFY63893.1"/>
    <property type="molecule type" value="Genomic_DNA"/>
</dbReference>
<dbReference type="InterPro" id="IPR005225">
    <property type="entry name" value="Small_GTP-bd"/>
</dbReference>
<reference evidence="3" key="1">
    <citation type="submission" date="2020-08" db="EMBL/GenBank/DDBJ databases">
        <title>Multicomponent nature underlies the extraordinary mechanical properties of spider dragline silk.</title>
        <authorList>
            <person name="Kono N."/>
            <person name="Nakamura H."/>
            <person name="Mori M."/>
            <person name="Yoshida Y."/>
            <person name="Ohtoshi R."/>
            <person name="Malay A.D."/>
            <person name="Moran D.A.P."/>
            <person name="Tomita M."/>
            <person name="Numata K."/>
            <person name="Arakawa K."/>
        </authorList>
    </citation>
    <scope>NUCLEOTIDE SEQUENCE</scope>
</reference>
<dbReference type="PROSITE" id="PS51421">
    <property type="entry name" value="RAS"/>
    <property type="match status" value="1"/>
</dbReference>
<evidence type="ECO:0000256" key="2">
    <source>
        <dbReference type="ARBA" id="ARBA00023134"/>
    </source>
</evidence>
<dbReference type="InterPro" id="IPR001806">
    <property type="entry name" value="Small_GTPase"/>
</dbReference>
<dbReference type="SMART" id="SM00175">
    <property type="entry name" value="RAB"/>
    <property type="match status" value="1"/>
</dbReference>
<dbReference type="OrthoDB" id="6413400at2759"/>
<dbReference type="SMART" id="SM00176">
    <property type="entry name" value="RAN"/>
    <property type="match status" value="1"/>
</dbReference>
<dbReference type="PANTHER" id="PTHR47977">
    <property type="entry name" value="RAS-RELATED PROTEIN RAB"/>
    <property type="match status" value="1"/>
</dbReference>
<evidence type="ECO:0000256" key="1">
    <source>
        <dbReference type="ARBA" id="ARBA00022741"/>
    </source>
</evidence>
<organism evidence="3 4">
    <name type="scientific">Trichonephila inaurata madagascariensis</name>
    <dbReference type="NCBI Taxonomy" id="2747483"/>
    <lineage>
        <taxon>Eukaryota</taxon>
        <taxon>Metazoa</taxon>
        <taxon>Ecdysozoa</taxon>
        <taxon>Arthropoda</taxon>
        <taxon>Chelicerata</taxon>
        <taxon>Arachnida</taxon>
        <taxon>Araneae</taxon>
        <taxon>Araneomorphae</taxon>
        <taxon>Entelegynae</taxon>
        <taxon>Araneoidea</taxon>
        <taxon>Nephilidae</taxon>
        <taxon>Trichonephila</taxon>
        <taxon>Trichonephila inaurata</taxon>
    </lineage>
</organism>
<dbReference type="SUPFAM" id="SSF52540">
    <property type="entry name" value="P-loop containing nucleoside triphosphate hydrolases"/>
    <property type="match status" value="1"/>
</dbReference>
<keyword evidence="1" id="KW-0547">Nucleotide-binding</keyword>
<dbReference type="Proteomes" id="UP000886998">
    <property type="component" value="Unassembled WGS sequence"/>
</dbReference>
<dbReference type="PROSITE" id="PS51417">
    <property type="entry name" value="ARF"/>
    <property type="match status" value="1"/>
</dbReference>
<accession>A0A8X6Y1E1</accession>
<sequence>MTTNNPKVVFKILILGDAMVGKSCILQRYADDRFSDTVAPTIGVDYRPVYREIRGQLTKLMIWDTAGQEKFKSITKSFYHGAHGALVVYDVTQKDTLYALPKWFAELKHVCGGVPTVIVGNKCDSKSKDRVSEEDITAFIDELGYSDKHFLISAFSGENVDKAFKALTDILMDNLQIITDSEELKITLNRKKNVNLLVGFKLSKYFLIIIIKNSCKM</sequence>
<protein>
    <submittedName>
        <fullName evidence="3">Ras-related protein RABD2c</fullName>
    </submittedName>
</protein>
<dbReference type="PRINTS" id="PR00449">
    <property type="entry name" value="RASTRNSFRMNG"/>
</dbReference>
<dbReference type="AlphaFoldDB" id="A0A8X6Y1E1"/>
<evidence type="ECO:0000313" key="4">
    <source>
        <dbReference type="Proteomes" id="UP000886998"/>
    </source>
</evidence>
<dbReference type="Pfam" id="PF00071">
    <property type="entry name" value="Ras"/>
    <property type="match status" value="1"/>
</dbReference>